<reference evidence="1 2" key="1">
    <citation type="submission" date="2021-03" db="EMBL/GenBank/DDBJ databases">
        <title>Sequencing the genomes of 1000 actinobacteria strains.</title>
        <authorList>
            <person name="Klenk H.-P."/>
        </authorList>
    </citation>
    <scope>NUCLEOTIDE SEQUENCE [LARGE SCALE GENOMIC DNA]</scope>
    <source>
        <strain evidence="1 2">DSM 45516</strain>
    </source>
</reference>
<name>A0ABS4QLA3_9NOCA</name>
<proteinExistence type="predicted"/>
<accession>A0ABS4QLA3</accession>
<keyword evidence="2" id="KW-1185">Reference proteome</keyword>
<evidence type="ECO:0000313" key="1">
    <source>
        <dbReference type="EMBL" id="MBP2192487.1"/>
    </source>
</evidence>
<comment type="caution">
    <text evidence="1">The sequence shown here is derived from an EMBL/GenBank/DDBJ whole genome shotgun (WGS) entry which is preliminary data.</text>
</comment>
<dbReference type="EMBL" id="JAGGMR010000001">
    <property type="protein sequence ID" value="MBP2192487.1"/>
    <property type="molecule type" value="Genomic_DNA"/>
</dbReference>
<dbReference type="Proteomes" id="UP001519325">
    <property type="component" value="Unassembled WGS sequence"/>
</dbReference>
<organism evidence="1 2">
    <name type="scientific">Nocardia goodfellowii</name>
    <dbReference type="NCBI Taxonomy" id="882446"/>
    <lineage>
        <taxon>Bacteria</taxon>
        <taxon>Bacillati</taxon>
        <taxon>Actinomycetota</taxon>
        <taxon>Actinomycetes</taxon>
        <taxon>Mycobacteriales</taxon>
        <taxon>Nocardiaceae</taxon>
        <taxon>Nocardia</taxon>
    </lineage>
</organism>
<gene>
    <name evidence="1" type="ORF">BJ987_005388</name>
</gene>
<protein>
    <submittedName>
        <fullName evidence="1">Uncharacterized protein</fullName>
    </submittedName>
</protein>
<evidence type="ECO:0000313" key="2">
    <source>
        <dbReference type="Proteomes" id="UP001519325"/>
    </source>
</evidence>
<sequence length="58" mass="6432">MPEHLAVDMLTSGGERGALGQGCDSQKAYSIRRLIKVDEDTKRLSPDHRARHGAADWQ</sequence>
<dbReference type="RefSeq" id="WP_209895349.1">
    <property type="nucleotide sequence ID" value="NZ_JAGGMR010000001.1"/>
</dbReference>